<gene>
    <name evidence="1" type="ORF">CEXT_515181</name>
</gene>
<protein>
    <submittedName>
        <fullName evidence="1">Uncharacterized protein</fullName>
    </submittedName>
</protein>
<dbReference type="Proteomes" id="UP001054945">
    <property type="component" value="Unassembled WGS sequence"/>
</dbReference>
<dbReference type="EMBL" id="BPLR01002333">
    <property type="protein sequence ID" value="GIX72616.1"/>
    <property type="molecule type" value="Genomic_DNA"/>
</dbReference>
<sequence>MPLNNAQSNSLEVVGILNSSFFSKDGCRTHLLYLITAEKSDGYLFVGKKLNNCNEESVQKRPPPLKQPELPLFLIFRGKDGLP</sequence>
<accession>A0AAV4MJN0</accession>
<proteinExistence type="predicted"/>
<organism evidence="1 2">
    <name type="scientific">Caerostris extrusa</name>
    <name type="common">Bark spider</name>
    <name type="synonym">Caerostris bankana</name>
    <dbReference type="NCBI Taxonomy" id="172846"/>
    <lineage>
        <taxon>Eukaryota</taxon>
        <taxon>Metazoa</taxon>
        <taxon>Ecdysozoa</taxon>
        <taxon>Arthropoda</taxon>
        <taxon>Chelicerata</taxon>
        <taxon>Arachnida</taxon>
        <taxon>Araneae</taxon>
        <taxon>Araneomorphae</taxon>
        <taxon>Entelegynae</taxon>
        <taxon>Araneoidea</taxon>
        <taxon>Araneidae</taxon>
        <taxon>Caerostris</taxon>
    </lineage>
</organism>
<comment type="caution">
    <text evidence="1">The sequence shown here is derived from an EMBL/GenBank/DDBJ whole genome shotgun (WGS) entry which is preliminary data.</text>
</comment>
<dbReference type="AlphaFoldDB" id="A0AAV4MJN0"/>
<reference evidence="1 2" key="1">
    <citation type="submission" date="2021-06" db="EMBL/GenBank/DDBJ databases">
        <title>Caerostris extrusa draft genome.</title>
        <authorList>
            <person name="Kono N."/>
            <person name="Arakawa K."/>
        </authorList>
    </citation>
    <scope>NUCLEOTIDE SEQUENCE [LARGE SCALE GENOMIC DNA]</scope>
</reference>
<name>A0AAV4MJN0_CAEEX</name>
<evidence type="ECO:0000313" key="2">
    <source>
        <dbReference type="Proteomes" id="UP001054945"/>
    </source>
</evidence>
<keyword evidence="2" id="KW-1185">Reference proteome</keyword>
<evidence type="ECO:0000313" key="1">
    <source>
        <dbReference type="EMBL" id="GIX72616.1"/>
    </source>
</evidence>